<organism evidence="2 3">
    <name type="scientific">Paxillus rubicundulus Ve08.2h10</name>
    <dbReference type="NCBI Taxonomy" id="930991"/>
    <lineage>
        <taxon>Eukaryota</taxon>
        <taxon>Fungi</taxon>
        <taxon>Dikarya</taxon>
        <taxon>Basidiomycota</taxon>
        <taxon>Agaricomycotina</taxon>
        <taxon>Agaricomycetes</taxon>
        <taxon>Agaricomycetidae</taxon>
        <taxon>Boletales</taxon>
        <taxon>Paxilineae</taxon>
        <taxon>Paxillaceae</taxon>
        <taxon>Paxillus</taxon>
    </lineage>
</organism>
<accession>A0A0D0DAN9</accession>
<name>A0A0D0DAN9_9AGAM</name>
<dbReference type="Proteomes" id="UP000054538">
    <property type="component" value="Unassembled WGS sequence"/>
</dbReference>
<protein>
    <submittedName>
        <fullName evidence="2">Uncharacterized protein</fullName>
    </submittedName>
</protein>
<evidence type="ECO:0000256" key="1">
    <source>
        <dbReference type="SAM" id="MobiDB-lite"/>
    </source>
</evidence>
<feature type="region of interest" description="Disordered" evidence="1">
    <location>
        <begin position="115"/>
        <end position="181"/>
    </location>
</feature>
<feature type="compositionally biased region" description="Pro residues" evidence="1">
    <location>
        <begin position="136"/>
        <end position="161"/>
    </location>
</feature>
<dbReference type="InParanoid" id="A0A0D0DAN9"/>
<gene>
    <name evidence="2" type="ORF">PAXRUDRAFT_20038</name>
</gene>
<sequence length="211" mass="22749">MSGKGCGHGRGATLKDDTPAASTGVAIHVVWETPMNPGHTSKPVKWLVDPPVDCTMLFSENKSTPRPEGRASGKTKVEIFTVIAEVTFKDDSDWVETFKDHPMKFSKAVQYQLGTTPSATTTSDTPTATPTTSQGVPPPPFGPPSASPPSGTPSIPEPPHLPIELSSSMVGQDKGKQHTNELQTWDNLNVDMDMAHEEDLYKDDVDDSNCY</sequence>
<reference evidence="3" key="2">
    <citation type="submission" date="2015-01" db="EMBL/GenBank/DDBJ databases">
        <title>Evolutionary Origins and Diversification of the Mycorrhizal Mutualists.</title>
        <authorList>
            <consortium name="DOE Joint Genome Institute"/>
            <consortium name="Mycorrhizal Genomics Consortium"/>
            <person name="Kohler A."/>
            <person name="Kuo A."/>
            <person name="Nagy L.G."/>
            <person name="Floudas D."/>
            <person name="Copeland A."/>
            <person name="Barry K.W."/>
            <person name="Cichocki N."/>
            <person name="Veneault-Fourrey C."/>
            <person name="LaButti K."/>
            <person name="Lindquist E.A."/>
            <person name="Lipzen A."/>
            <person name="Lundell T."/>
            <person name="Morin E."/>
            <person name="Murat C."/>
            <person name="Riley R."/>
            <person name="Ohm R."/>
            <person name="Sun H."/>
            <person name="Tunlid A."/>
            <person name="Henrissat B."/>
            <person name="Grigoriev I.V."/>
            <person name="Hibbett D.S."/>
            <person name="Martin F."/>
        </authorList>
    </citation>
    <scope>NUCLEOTIDE SEQUENCE [LARGE SCALE GENOMIC DNA]</scope>
    <source>
        <strain evidence="3">Ve08.2h10</strain>
    </source>
</reference>
<dbReference type="EMBL" id="KN829005">
    <property type="protein sequence ID" value="KIK74280.1"/>
    <property type="molecule type" value="Genomic_DNA"/>
</dbReference>
<feature type="compositionally biased region" description="Low complexity" evidence="1">
    <location>
        <begin position="115"/>
        <end position="135"/>
    </location>
</feature>
<dbReference type="HOGENOM" id="CLU_1305215_0_0_1"/>
<evidence type="ECO:0000313" key="2">
    <source>
        <dbReference type="EMBL" id="KIK74280.1"/>
    </source>
</evidence>
<proteinExistence type="predicted"/>
<evidence type="ECO:0000313" key="3">
    <source>
        <dbReference type="Proteomes" id="UP000054538"/>
    </source>
</evidence>
<dbReference type="AlphaFoldDB" id="A0A0D0DAN9"/>
<keyword evidence="3" id="KW-1185">Reference proteome</keyword>
<reference evidence="2 3" key="1">
    <citation type="submission" date="2014-04" db="EMBL/GenBank/DDBJ databases">
        <authorList>
            <consortium name="DOE Joint Genome Institute"/>
            <person name="Kuo A."/>
            <person name="Kohler A."/>
            <person name="Jargeat P."/>
            <person name="Nagy L.G."/>
            <person name="Floudas D."/>
            <person name="Copeland A."/>
            <person name="Barry K.W."/>
            <person name="Cichocki N."/>
            <person name="Veneault-Fourrey C."/>
            <person name="LaButti K."/>
            <person name="Lindquist E.A."/>
            <person name="Lipzen A."/>
            <person name="Lundell T."/>
            <person name="Morin E."/>
            <person name="Murat C."/>
            <person name="Sun H."/>
            <person name="Tunlid A."/>
            <person name="Henrissat B."/>
            <person name="Grigoriev I.V."/>
            <person name="Hibbett D.S."/>
            <person name="Martin F."/>
            <person name="Nordberg H.P."/>
            <person name="Cantor M.N."/>
            <person name="Hua S.X."/>
        </authorList>
    </citation>
    <scope>NUCLEOTIDE SEQUENCE [LARGE SCALE GENOMIC DNA]</scope>
    <source>
        <strain evidence="2 3">Ve08.2h10</strain>
    </source>
</reference>